<feature type="domain" description="BTB" evidence="2">
    <location>
        <begin position="1"/>
        <end position="72"/>
    </location>
</feature>
<dbReference type="PANTHER" id="PTHR47843">
    <property type="entry name" value="BTB DOMAIN-CONTAINING PROTEIN-RELATED"/>
    <property type="match status" value="1"/>
</dbReference>
<dbReference type="AlphaFoldDB" id="A0A6A5KGT5"/>
<protein>
    <recommendedName>
        <fullName evidence="2">BTB domain-containing protein</fullName>
    </recommendedName>
</protein>
<dbReference type="InterPro" id="IPR011333">
    <property type="entry name" value="SKP1/BTB/POZ_sf"/>
</dbReference>
<dbReference type="InterPro" id="IPR000210">
    <property type="entry name" value="BTB/POZ_dom"/>
</dbReference>
<feature type="region of interest" description="Disordered" evidence="1">
    <location>
        <begin position="207"/>
        <end position="240"/>
    </location>
</feature>
<dbReference type="Pfam" id="PF00651">
    <property type="entry name" value="BTB"/>
    <property type="match status" value="1"/>
</dbReference>
<evidence type="ECO:0000313" key="3">
    <source>
        <dbReference type="EMBL" id="KAF1835360.1"/>
    </source>
</evidence>
<dbReference type="Proteomes" id="UP000800040">
    <property type="component" value="Unassembled WGS sequence"/>
</dbReference>
<dbReference type="PROSITE" id="PS50097">
    <property type="entry name" value="BTB"/>
    <property type="match status" value="1"/>
</dbReference>
<name>A0A6A5KGT5_9PLEO</name>
<dbReference type="CDD" id="cd18186">
    <property type="entry name" value="BTB_POZ_ZBTB_KLHL-like"/>
    <property type="match status" value="1"/>
</dbReference>
<gene>
    <name evidence="3" type="ORF">BDW02DRAFT_568098</name>
</gene>
<reference evidence="3" key="1">
    <citation type="submission" date="2020-01" db="EMBL/GenBank/DDBJ databases">
        <authorList>
            <consortium name="DOE Joint Genome Institute"/>
            <person name="Haridas S."/>
            <person name="Albert R."/>
            <person name="Binder M."/>
            <person name="Bloem J."/>
            <person name="Labutti K."/>
            <person name="Salamov A."/>
            <person name="Andreopoulos B."/>
            <person name="Baker S.E."/>
            <person name="Barry K."/>
            <person name="Bills G."/>
            <person name="Bluhm B.H."/>
            <person name="Cannon C."/>
            <person name="Castanera R."/>
            <person name="Culley D.E."/>
            <person name="Daum C."/>
            <person name="Ezra D."/>
            <person name="Gonzalez J.B."/>
            <person name="Henrissat B."/>
            <person name="Kuo A."/>
            <person name="Liang C."/>
            <person name="Lipzen A."/>
            <person name="Lutzoni F."/>
            <person name="Magnuson J."/>
            <person name="Mondo S."/>
            <person name="Nolan M."/>
            <person name="Ohm R."/>
            <person name="Pangilinan J."/>
            <person name="Park H.-J."/>
            <person name="Ramirez L."/>
            <person name="Alfaro M."/>
            <person name="Sun H."/>
            <person name="Tritt A."/>
            <person name="Yoshinaga Y."/>
            <person name="Zwiers L.-H."/>
            <person name="Turgeon B.G."/>
            <person name="Goodwin S.B."/>
            <person name="Spatafora J.W."/>
            <person name="Crous P.W."/>
            <person name="Grigoriev I.V."/>
        </authorList>
    </citation>
    <scope>NUCLEOTIDE SEQUENCE</scope>
    <source>
        <strain evidence="3">P77</strain>
    </source>
</reference>
<proteinExistence type="predicted"/>
<evidence type="ECO:0000259" key="2">
    <source>
        <dbReference type="PROSITE" id="PS50097"/>
    </source>
</evidence>
<dbReference type="PANTHER" id="PTHR47843:SF2">
    <property type="entry name" value="BTB DOMAIN-CONTAINING PROTEIN"/>
    <property type="match status" value="1"/>
</dbReference>
<keyword evidence="4" id="KW-1185">Reference proteome</keyword>
<sequence>MLKVRVGHGENLATFTVHQAILRLRSEFFKCATGSVWQQDHDEHMVTLPDDDPEIFRLYINLVYAGRLVTRGSDEWKKLCRLYVLAEKLQDLTARNAIIDGMHAFFSELVSKSALLFDIEGPIPSESSKELYEGTPERSQARKLLVDLYAEFGKESWFRASKIVLPYGLIRDVAVRLVQARGSDILGSWINRPSSYYHEVEVPGNSTTPAVVRTPKRTKTASGCEEAEKSPAKAGQTMTK</sequence>
<organism evidence="3 4">
    <name type="scientific">Decorospora gaudefroyi</name>
    <dbReference type="NCBI Taxonomy" id="184978"/>
    <lineage>
        <taxon>Eukaryota</taxon>
        <taxon>Fungi</taxon>
        <taxon>Dikarya</taxon>
        <taxon>Ascomycota</taxon>
        <taxon>Pezizomycotina</taxon>
        <taxon>Dothideomycetes</taxon>
        <taxon>Pleosporomycetidae</taxon>
        <taxon>Pleosporales</taxon>
        <taxon>Pleosporineae</taxon>
        <taxon>Pleosporaceae</taxon>
        <taxon>Decorospora</taxon>
    </lineage>
</organism>
<dbReference type="Gene3D" id="3.30.710.10">
    <property type="entry name" value="Potassium Channel Kv1.1, Chain A"/>
    <property type="match status" value="1"/>
</dbReference>
<evidence type="ECO:0000256" key="1">
    <source>
        <dbReference type="SAM" id="MobiDB-lite"/>
    </source>
</evidence>
<dbReference type="EMBL" id="ML975288">
    <property type="protein sequence ID" value="KAF1835360.1"/>
    <property type="molecule type" value="Genomic_DNA"/>
</dbReference>
<dbReference type="OrthoDB" id="1022638at2759"/>
<accession>A0A6A5KGT5</accession>
<dbReference type="SUPFAM" id="SSF54695">
    <property type="entry name" value="POZ domain"/>
    <property type="match status" value="1"/>
</dbReference>
<evidence type="ECO:0000313" key="4">
    <source>
        <dbReference type="Proteomes" id="UP000800040"/>
    </source>
</evidence>